<dbReference type="SUPFAM" id="SSF56601">
    <property type="entry name" value="beta-lactamase/transpeptidase-like"/>
    <property type="match status" value="1"/>
</dbReference>
<protein>
    <submittedName>
        <fullName evidence="3">Class A beta-lactamase-related serine hydrolase</fullName>
    </submittedName>
</protein>
<dbReference type="OrthoDB" id="846150at2"/>
<accession>A0A544UNB3</accession>
<dbReference type="InterPro" id="IPR050491">
    <property type="entry name" value="AmpC-like"/>
</dbReference>
<dbReference type="EMBL" id="SADV01000005">
    <property type="protein sequence ID" value="TQR35336.1"/>
    <property type="molecule type" value="Genomic_DNA"/>
</dbReference>
<evidence type="ECO:0000259" key="2">
    <source>
        <dbReference type="Pfam" id="PF00144"/>
    </source>
</evidence>
<comment type="caution">
    <text evidence="3">The sequence shown here is derived from an EMBL/GenBank/DDBJ whole genome shotgun (WGS) entry which is preliminary data.</text>
</comment>
<dbReference type="GO" id="GO:0016787">
    <property type="term" value="F:hydrolase activity"/>
    <property type="evidence" value="ECO:0007669"/>
    <property type="project" value="UniProtKB-KW"/>
</dbReference>
<evidence type="ECO:0000313" key="3">
    <source>
        <dbReference type="EMBL" id="TQR35336.1"/>
    </source>
</evidence>
<keyword evidence="1" id="KW-0812">Transmembrane</keyword>
<sequence>MIKKIIVLITSILCILLIMSTDKVLATISDRDEKIKLIEVEIESNMKTHDIPGIAFALVDSNGIIYSKGFGILDIREDTQQIDENTNFNLGSLSKVFTTLAIMQLQEKGFLSIEDPVVDHLPWFKTRDAFMSNQITIKHLLNHSSGLPSRLNVHDVKSVDRREIIEQISDKLGNVMLVAKPGETFEYTNMNTDLLQIIIEEVSGVPFIKYMDDNIFKPLGMNRTGYFTFDNHHLSNTAMGHRYQWGKIKPYEEKLVYATSSSAGLSSNATDLAKFMMCLLNGGITPTGNLIRSNSITEIFKANKYGVGYNWYVYPHNMYMEGGLPGFTSTMVLSSDKSFGLVLLSNSKQGITYHSGFNLFRIVEGGTPKSLLGKDFPKVNSAAKIILGITIFICIILISVLGLTCYNLAKGRHRVAFAKPSFSRFCVIIFLLVLYFGVMYYIYVLLPFYVGVPSLFNFKKEPDVTSGLIIFSIVHTLFFLVLFLKILIIQKVKQIQSV</sequence>
<organism evidence="3 4">
    <name type="scientific">Lysinibacillus sphaericus</name>
    <name type="common">Bacillus sphaericus</name>
    <dbReference type="NCBI Taxonomy" id="1421"/>
    <lineage>
        <taxon>Bacteria</taxon>
        <taxon>Bacillati</taxon>
        <taxon>Bacillota</taxon>
        <taxon>Bacilli</taxon>
        <taxon>Bacillales</taxon>
        <taxon>Bacillaceae</taxon>
        <taxon>Lysinibacillus</taxon>
    </lineage>
</organism>
<dbReference type="InterPro" id="IPR001466">
    <property type="entry name" value="Beta-lactam-related"/>
</dbReference>
<dbReference type="InterPro" id="IPR012338">
    <property type="entry name" value="Beta-lactam/transpept-like"/>
</dbReference>
<dbReference type="PANTHER" id="PTHR46825:SF9">
    <property type="entry name" value="BETA-LACTAMASE-RELATED DOMAIN-CONTAINING PROTEIN"/>
    <property type="match status" value="1"/>
</dbReference>
<dbReference type="PANTHER" id="PTHR46825">
    <property type="entry name" value="D-ALANYL-D-ALANINE-CARBOXYPEPTIDASE/ENDOPEPTIDASE AMPH"/>
    <property type="match status" value="1"/>
</dbReference>
<keyword evidence="1" id="KW-0472">Membrane</keyword>
<dbReference type="RefSeq" id="WP_142508435.1">
    <property type="nucleotide sequence ID" value="NZ_SADV01000005.1"/>
</dbReference>
<dbReference type="Pfam" id="PF00144">
    <property type="entry name" value="Beta-lactamase"/>
    <property type="match status" value="1"/>
</dbReference>
<dbReference type="AlphaFoldDB" id="A0A544UNB3"/>
<name>A0A544UNB3_LYSSH</name>
<gene>
    <name evidence="3" type="ORF">C7Y47_08850</name>
</gene>
<dbReference type="Proteomes" id="UP000317944">
    <property type="component" value="Unassembled WGS sequence"/>
</dbReference>
<proteinExistence type="predicted"/>
<feature type="transmembrane region" description="Helical" evidence="1">
    <location>
        <begin position="464"/>
        <end position="488"/>
    </location>
</feature>
<feature type="domain" description="Beta-lactamase-related" evidence="2">
    <location>
        <begin position="42"/>
        <end position="351"/>
    </location>
</feature>
<reference evidence="3 4" key="1">
    <citation type="submission" date="2018-03" db="EMBL/GenBank/DDBJ databases">
        <title>Aerobic endospore-forming bacteria genome sequencing and assembly.</title>
        <authorList>
            <person name="Cavalcante D.A."/>
            <person name="Driks A."/>
            <person name="Putonti C."/>
            <person name="De-Souza M.T."/>
        </authorList>
    </citation>
    <scope>NUCLEOTIDE SEQUENCE [LARGE SCALE GENOMIC DNA]</scope>
    <source>
        <strain evidence="3 4">SDF0037</strain>
    </source>
</reference>
<feature type="transmembrane region" description="Helical" evidence="1">
    <location>
        <begin position="421"/>
        <end position="444"/>
    </location>
</feature>
<evidence type="ECO:0000256" key="1">
    <source>
        <dbReference type="SAM" id="Phobius"/>
    </source>
</evidence>
<feature type="transmembrane region" description="Helical" evidence="1">
    <location>
        <begin position="385"/>
        <end position="409"/>
    </location>
</feature>
<dbReference type="Gene3D" id="3.40.710.10">
    <property type="entry name" value="DD-peptidase/beta-lactamase superfamily"/>
    <property type="match status" value="1"/>
</dbReference>
<keyword evidence="1" id="KW-1133">Transmembrane helix</keyword>
<keyword evidence="3" id="KW-0378">Hydrolase</keyword>
<evidence type="ECO:0000313" key="4">
    <source>
        <dbReference type="Proteomes" id="UP000317944"/>
    </source>
</evidence>